<keyword evidence="3" id="KW-1185">Reference proteome</keyword>
<proteinExistence type="predicted"/>
<evidence type="ECO:0000313" key="3">
    <source>
        <dbReference type="Proteomes" id="UP001412239"/>
    </source>
</evidence>
<protein>
    <submittedName>
        <fullName evidence="2">Uncharacterized protein</fullName>
    </submittedName>
</protein>
<gene>
    <name evidence="2" type="ORF">GSTUAT00006065001</name>
</gene>
<reference evidence="2" key="1">
    <citation type="submission" date="2015-10" db="EMBL/GenBank/DDBJ databases">
        <authorList>
            <person name="Regsiter A."/>
            <person name="william w."/>
        </authorList>
    </citation>
    <scope>NUCLEOTIDE SEQUENCE</scope>
    <source>
        <strain evidence="2">Montdore</strain>
    </source>
</reference>
<sequence length="229" mass="26020">MASPPRGDMYQDTDCDGCLLAAIAGDILCLEAVRIAIYSRKLKGGRLVPWLDAWIRAHGKDALQRIRERSEIVGTIIRSARRASFNTLEKQAKKEKRWREKSLMDELKYRERKLKSLDPFSPEAKSYWGYREPNDPPADSHDAPRGKGPGTIDCVGSNPPESAGQCSPVRRTPSFYGERFNPFDVYYNSDDDPFPPVQSGYTSAYSAIKLSNHYQEIERNDKNRNFSPL</sequence>
<evidence type="ECO:0000256" key="1">
    <source>
        <dbReference type="SAM" id="MobiDB-lite"/>
    </source>
</evidence>
<feature type="region of interest" description="Disordered" evidence="1">
    <location>
        <begin position="126"/>
        <end position="168"/>
    </location>
</feature>
<feature type="compositionally biased region" description="Basic and acidic residues" evidence="1">
    <location>
        <begin position="132"/>
        <end position="145"/>
    </location>
</feature>
<name>A0A292PTP2_9PEZI</name>
<dbReference type="Proteomes" id="UP001412239">
    <property type="component" value="Unassembled WGS sequence"/>
</dbReference>
<evidence type="ECO:0000313" key="2">
    <source>
        <dbReference type="EMBL" id="CUS09840.1"/>
    </source>
</evidence>
<dbReference type="AlphaFoldDB" id="A0A292PTP2"/>
<dbReference type="EMBL" id="LN891068">
    <property type="protein sequence ID" value="CUS09840.1"/>
    <property type="molecule type" value="Genomic_DNA"/>
</dbReference>
<organism evidence="2 3">
    <name type="scientific">Tuber aestivum</name>
    <name type="common">summer truffle</name>
    <dbReference type="NCBI Taxonomy" id="59557"/>
    <lineage>
        <taxon>Eukaryota</taxon>
        <taxon>Fungi</taxon>
        <taxon>Dikarya</taxon>
        <taxon>Ascomycota</taxon>
        <taxon>Pezizomycotina</taxon>
        <taxon>Pezizomycetes</taxon>
        <taxon>Pezizales</taxon>
        <taxon>Tuberaceae</taxon>
        <taxon>Tuber</taxon>
    </lineage>
</organism>
<accession>A0A292PTP2</accession>